<dbReference type="OrthoDB" id="128949at2759"/>
<comment type="function">
    <text evidence="5">Effector that suppresses plant defense responses during pathogen infection.</text>
</comment>
<keyword evidence="4 5" id="KW-0732">Signal</keyword>
<evidence type="ECO:0000256" key="5">
    <source>
        <dbReference type="RuleBase" id="RU367124"/>
    </source>
</evidence>
<feature type="chain" id="PRO_5044959445" description="RxLR effector protein" evidence="5">
    <location>
        <begin position="23"/>
        <end position="128"/>
    </location>
</feature>
<comment type="similarity">
    <text evidence="2 5">Belongs to the RxLR effector family.</text>
</comment>
<evidence type="ECO:0000313" key="7">
    <source>
        <dbReference type="Proteomes" id="UP000006643"/>
    </source>
</evidence>
<keyword evidence="3 5" id="KW-0964">Secreted</keyword>
<keyword evidence="7" id="KW-1185">Reference proteome</keyword>
<reference evidence="7" key="1">
    <citation type="journal article" date="2009" name="Nature">
        <title>Genome sequence and analysis of the Irish potato famine pathogen Phytophthora infestans.</title>
        <authorList>
            <consortium name="The Broad Institute Genome Sequencing Platform"/>
            <person name="Haas B.J."/>
            <person name="Kamoun S."/>
            <person name="Zody M.C."/>
            <person name="Jiang R.H."/>
            <person name="Handsaker R.E."/>
            <person name="Cano L.M."/>
            <person name="Grabherr M."/>
            <person name="Kodira C.D."/>
            <person name="Raffaele S."/>
            <person name="Torto-Alalibo T."/>
            <person name="Bozkurt T.O."/>
            <person name="Ah-Fong A.M."/>
            <person name="Alvarado L."/>
            <person name="Anderson V.L."/>
            <person name="Armstrong M.R."/>
            <person name="Avrova A."/>
            <person name="Baxter L."/>
            <person name="Beynon J."/>
            <person name="Boevink P.C."/>
            <person name="Bollmann S.R."/>
            <person name="Bos J.I."/>
            <person name="Bulone V."/>
            <person name="Cai G."/>
            <person name="Cakir C."/>
            <person name="Carrington J.C."/>
            <person name="Chawner M."/>
            <person name="Conti L."/>
            <person name="Costanzo S."/>
            <person name="Ewan R."/>
            <person name="Fahlgren N."/>
            <person name="Fischbach M.A."/>
            <person name="Fugelstad J."/>
            <person name="Gilroy E.M."/>
            <person name="Gnerre S."/>
            <person name="Green P.J."/>
            <person name="Grenville-Briggs L.J."/>
            <person name="Griffith J."/>
            <person name="Grunwald N.J."/>
            <person name="Horn K."/>
            <person name="Horner N.R."/>
            <person name="Hu C.H."/>
            <person name="Huitema E."/>
            <person name="Jeong D.H."/>
            <person name="Jones A.M."/>
            <person name="Jones J.D."/>
            <person name="Jones R.W."/>
            <person name="Karlsson E.K."/>
            <person name="Kunjeti S.G."/>
            <person name="Lamour K."/>
            <person name="Liu Z."/>
            <person name="Ma L."/>
            <person name="Maclean D."/>
            <person name="Chibucos M.C."/>
            <person name="McDonald H."/>
            <person name="McWalters J."/>
            <person name="Meijer H.J."/>
            <person name="Morgan W."/>
            <person name="Morris P.F."/>
            <person name="Munro C.A."/>
            <person name="O'Neill K."/>
            <person name="Ospina-Giraldo M."/>
            <person name="Pinzon A."/>
            <person name="Pritchard L."/>
            <person name="Ramsahoye B."/>
            <person name="Ren Q."/>
            <person name="Restrepo S."/>
            <person name="Roy S."/>
            <person name="Sadanandom A."/>
            <person name="Savidor A."/>
            <person name="Schornack S."/>
            <person name="Schwartz D.C."/>
            <person name="Schumann U.D."/>
            <person name="Schwessinger B."/>
            <person name="Seyer L."/>
            <person name="Sharpe T."/>
            <person name="Silvar C."/>
            <person name="Song J."/>
            <person name="Studholme D.J."/>
            <person name="Sykes S."/>
            <person name="Thines M."/>
            <person name="van de Vondervoort P.J."/>
            <person name="Phuntumart V."/>
            <person name="Wawra S."/>
            <person name="Weide R."/>
            <person name="Win J."/>
            <person name="Young C."/>
            <person name="Zhou S."/>
            <person name="Fry W."/>
            <person name="Meyers B.C."/>
            <person name="van West P."/>
            <person name="Ristaino J."/>
            <person name="Govers F."/>
            <person name="Birch P.R."/>
            <person name="Whisson S.C."/>
            <person name="Judelson H.S."/>
            <person name="Nusbaum C."/>
        </authorList>
    </citation>
    <scope>NUCLEOTIDE SEQUENCE [LARGE SCALE GENOMIC DNA]</scope>
    <source>
        <strain evidence="7">T30-4</strain>
    </source>
</reference>
<feature type="signal peptide" evidence="5">
    <location>
        <begin position="1"/>
        <end position="22"/>
    </location>
</feature>
<proteinExistence type="inferred from homology"/>
<evidence type="ECO:0000313" key="6">
    <source>
        <dbReference type="EMBL" id="EEY62872.1"/>
    </source>
</evidence>
<evidence type="ECO:0000256" key="1">
    <source>
        <dbReference type="ARBA" id="ARBA00004613"/>
    </source>
</evidence>
<dbReference type="RefSeq" id="XP_002898747.1">
    <property type="nucleotide sequence ID" value="XM_002898701.1"/>
</dbReference>
<comment type="subcellular location">
    <subcellularLocation>
        <location evidence="1 5">Secreted</location>
    </subcellularLocation>
</comment>
<dbReference type="InterPro" id="IPR031825">
    <property type="entry name" value="RXLR"/>
</dbReference>
<evidence type="ECO:0000256" key="4">
    <source>
        <dbReference type="ARBA" id="ARBA00022729"/>
    </source>
</evidence>
<protein>
    <recommendedName>
        <fullName evidence="5">RxLR effector protein</fullName>
    </recommendedName>
</protein>
<dbReference type="Pfam" id="PF16810">
    <property type="entry name" value="RXLR"/>
    <property type="match status" value="1"/>
</dbReference>
<comment type="domain">
    <text evidence="5">The RxLR-dEER motif acts to carry the protein into the host cell cytoplasm through binding to cell surface phosphatidylinositol-3-phosphate.</text>
</comment>
<evidence type="ECO:0000256" key="2">
    <source>
        <dbReference type="ARBA" id="ARBA00010400"/>
    </source>
</evidence>
<dbReference type="OMA" id="KWAFLDD"/>
<sequence>MRSTFYIVLVVAVLARCSAVAAFTNADESQLLSKVSPDFAASDMTNTVSRKRFLRVAGPEDDDSTTNEEDQGFGSIVDVIKRSDATEAIQKLSKASVKKVKQAGNAVKDLTEKEKEALKALMALKDGK</sequence>
<dbReference type="InParanoid" id="D0NQE0"/>
<dbReference type="KEGG" id="pif:PITG_15303"/>
<dbReference type="AlphaFoldDB" id="D0NQE0"/>
<dbReference type="EMBL" id="DS028152">
    <property type="protein sequence ID" value="EEY62872.1"/>
    <property type="molecule type" value="Genomic_DNA"/>
</dbReference>
<dbReference type="HOGENOM" id="CLU_126839_0_0_1"/>
<organism evidence="6 7">
    <name type="scientific">Phytophthora infestans (strain T30-4)</name>
    <name type="common">Potato late blight agent</name>
    <dbReference type="NCBI Taxonomy" id="403677"/>
    <lineage>
        <taxon>Eukaryota</taxon>
        <taxon>Sar</taxon>
        <taxon>Stramenopiles</taxon>
        <taxon>Oomycota</taxon>
        <taxon>Peronosporomycetes</taxon>
        <taxon>Peronosporales</taxon>
        <taxon>Peronosporaceae</taxon>
        <taxon>Phytophthora</taxon>
    </lineage>
</organism>
<name>D0NQE0_PHYIT</name>
<dbReference type="VEuPathDB" id="FungiDB:PITG_15303"/>
<gene>
    <name evidence="6" type="ORF">PITG_15303</name>
</gene>
<accession>D0NQE0</accession>
<dbReference type="GeneID" id="9479274"/>
<dbReference type="Proteomes" id="UP000006643">
    <property type="component" value="Unassembled WGS sequence"/>
</dbReference>
<evidence type="ECO:0000256" key="3">
    <source>
        <dbReference type="ARBA" id="ARBA00022525"/>
    </source>
</evidence>